<comment type="caution">
    <text evidence="1">The sequence shown here is derived from an EMBL/GenBank/DDBJ whole genome shotgun (WGS) entry which is preliminary data.</text>
</comment>
<organism evidence="1">
    <name type="scientific">bioreactor metagenome</name>
    <dbReference type="NCBI Taxonomy" id="1076179"/>
    <lineage>
        <taxon>unclassified sequences</taxon>
        <taxon>metagenomes</taxon>
        <taxon>ecological metagenomes</taxon>
    </lineage>
</organism>
<name>A0A645G4L9_9ZZZZ</name>
<evidence type="ECO:0000313" key="1">
    <source>
        <dbReference type="EMBL" id="MPN20902.1"/>
    </source>
</evidence>
<sequence length="95" mass="10385">MVCREINAAHQQFRVHDAVEKRYHGLNNELRRGGLPVKIGCAVGVLRNLPAIAVCGHFAAVTAADGGVGEIFDVVSHGQYQLVCHKLLAYQIKHQ</sequence>
<dbReference type="AlphaFoldDB" id="A0A645G4L9"/>
<accession>A0A645G4L9</accession>
<reference evidence="1" key="1">
    <citation type="submission" date="2019-08" db="EMBL/GenBank/DDBJ databases">
        <authorList>
            <person name="Kucharzyk K."/>
            <person name="Murdoch R.W."/>
            <person name="Higgins S."/>
            <person name="Loffler F."/>
        </authorList>
    </citation>
    <scope>NUCLEOTIDE SEQUENCE</scope>
</reference>
<protein>
    <submittedName>
        <fullName evidence="1">Uncharacterized protein</fullName>
    </submittedName>
</protein>
<gene>
    <name evidence="1" type="ORF">SDC9_168281</name>
</gene>
<dbReference type="EMBL" id="VSSQ01068762">
    <property type="protein sequence ID" value="MPN20902.1"/>
    <property type="molecule type" value="Genomic_DNA"/>
</dbReference>
<proteinExistence type="predicted"/>